<name>A0A1H9QI13_9GAMM</name>
<accession>A0A1H9QI13</accession>
<protein>
    <submittedName>
        <fullName evidence="1">Uncharacterized protein</fullName>
    </submittedName>
</protein>
<dbReference type="STRING" id="653930.SAMN05216589_1050"/>
<proteinExistence type="predicted"/>
<dbReference type="EMBL" id="FOGN01000001">
    <property type="protein sequence ID" value="SER60102.1"/>
    <property type="molecule type" value="Genomic_DNA"/>
</dbReference>
<sequence length="55" mass="6495">MTRSTILNSALLSSKCLLERIFIVRLLRDWLHFQWSKCIRERCKSTNGLKNPFLG</sequence>
<organism evidence="1 4">
    <name type="scientific">Halopseudomonas bauzanensis</name>
    <dbReference type="NCBI Taxonomy" id="653930"/>
    <lineage>
        <taxon>Bacteria</taxon>
        <taxon>Pseudomonadati</taxon>
        <taxon>Pseudomonadota</taxon>
        <taxon>Gammaproteobacteria</taxon>
        <taxon>Pseudomonadales</taxon>
        <taxon>Pseudomonadaceae</taxon>
        <taxon>Halopseudomonas</taxon>
    </lineage>
</organism>
<gene>
    <name evidence="2" type="ORF">SAMN04487855_0576</name>
    <name evidence="1" type="ORF">SAMN05216589_1050</name>
</gene>
<dbReference type="EMBL" id="FOUA01000001">
    <property type="protein sequence ID" value="SFL65740.1"/>
    <property type="molecule type" value="Genomic_DNA"/>
</dbReference>
<evidence type="ECO:0000313" key="2">
    <source>
        <dbReference type="EMBL" id="SFL65740.1"/>
    </source>
</evidence>
<dbReference type="AlphaFoldDB" id="A0A1H9QI13"/>
<reference evidence="3 4" key="1">
    <citation type="submission" date="2016-10" db="EMBL/GenBank/DDBJ databases">
        <authorList>
            <person name="de Groot N.N."/>
        </authorList>
    </citation>
    <scope>NUCLEOTIDE SEQUENCE [LARGE SCALE GENOMIC DNA]</scope>
    <source>
        <strain evidence="2 3">CGMCC 1.9095</strain>
        <strain evidence="1 4">DSM 22558</strain>
    </source>
</reference>
<evidence type="ECO:0000313" key="1">
    <source>
        <dbReference type="EMBL" id="SER60102.1"/>
    </source>
</evidence>
<dbReference type="Proteomes" id="UP000186904">
    <property type="component" value="Unassembled WGS sequence"/>
</dbReference>
<keyword evidence="3" id="KW-1185">Reference proteome</keyword>
<evidence type="ECO:0000313" key="3">
    <source>
        <dbReference type="Proteomes" id="UP000186599"/>
    </source>
</evidence>
<evidence type="ECO:0000313" key="4">
    <source>
        <dbReference type="Proteomes" id="UP000186904"/>
    </source>
</evidence>
<dbReference type="Proteomes" id="UP000186599">
    <property type="component" value="Unassembled WGS sequence"/>
</dbReference>